<dbReference type="InterPro" id="IPR004481">
    <property type="entry name" value="K/Na/Ca-exchanger"/>
</dbReference>
<dbReference type="GO" id="GO:0006874">
    <property type="term" value="P:intracellular calcium ion homeostasis"/>
    <property type="evidence" value="ECO:0007669"/>
    <property type="project" value="TreeGrafter"/>
</dbReference>
<accession>A0A150PZL1</accession>
<keyword evidence="3 5" id="KW-1133">Transmembrane helix</keyword>
<dbReference type="NCBIfam" id="TIGR00367">
    <property type="entry name" value="calcium/sodium antiporter"/>
    <property type="match status" value="1"/>
</dbReference>
<dbReference type="GO" id="GO:0008273">
    <property type="term" value="F:calcium, potassium:sodium antiporter activity"/>
    <property type="evidence" value="ECO:0007669"/>
    <property type="project" value="TreeGrafter"/>
</dbReference>
<feature type="transmembrane region" description="Helical" evidence="5">
    <location>
        <begin position="228"/>
        <end position="251"/>
    </location>
</feature>
<sequence length="337" mass="33706">MLVLLYVAQLVLGGGLLYFGAEWLVKGSAGLALAFGLRPLVVGLTVVAYGTSAPELTVSLAAVLEGRGALALGNAIGSNIANLGLILGVTALISPPRVEGGLIWREIPFLVGTAAVVPLLLLDGTMSRLEGAALCATSVGYSAWVIRSARGGPARVSPPRPSPDERGALLAAREMEADAERAGAPGGGGKLRLAVITVVGLGLLILGGKVFVDGAVGVALGVGMSERLVGLTIVAVGTSLPELATSVIAALRGHSDIAVGNVVGSNIFNVLIILGAAALARPLEGSPGAMAVDLIALGALTALAAIAMRTERVLRRAEGAALLAMYVAFVVALILAG</sequence>
<evidence type="ECO:0000256" key="3">
    <source>
        <dbReference type="ARBA" id="ARBA00022989"/>
    </source>
</evidence>
<gene>
    <name evidence="7" type="ORF">BE04_50595</name>
</gene>
<dbReference type="Proteomes" id="UP000075604">
    <property type="component" value="Unassembled WGS sequence"/>
</dbReference>
<keyword evidence="4 5" id="KW-0472">Membrane</keyword>
<dbReference type="PANTHER" id="PTHR10846:SF8">
    <property type="entry name" value="INNER MEMBRANE PROTEIN YRBG"/>
    <property type="match status" value="1"/>
</dbReference>
<reference evidence="7 8" key="1">
    <citation type="submission" date="2014-02" db="EMBL/GenBank/DDBJ databases">
        <title>The small core and large imbalanced accessory genome model reveals a collaborative survival strategy of Sorangium cellulosum strains in nature.</title>
        <authorList>
            <person name="Han K."/>
            <person name="Peng R."/>
            <person name="Blom J."/>
            <person name="Li Y.-Z."/>
        </authorList>
    </citation>
    <scope>NUCLEOTIDE SEQUENCE [LARGE SCALE GENOMIC DNA]</scope>
    <source>
        <strain evidence="7 8">So0157-18</strain>
    </source>
</reference>
<dbReference type="InterPro" id="IPR004837">
    <property type="entry name" value="NaCa_Exmemb"/>
</dbReference>
<name>A0A150PZL1_SORCE</name>
<organism evidence="7 8">
    <name type="scientific">Sorangium cellulosum</name>
    <name type="common">Polyangium cellulosum</name>
    <dbReference type="NCBI Taxonomy" id="56"/>
    <lineage>
        <taxon>Bacteria</taxon>
        <taxon>Pseudomonadati</taxon>
        <taxon>Myxococcota</taxon>
        <taxon>Polyangia</taxon>
        <taxon>Polyangiales</taxon>
        <taxon>Polyangiaceae</taxon>
        <taxon>Sorangium</taxon>
    </lineage>
</organism>
<dbReference type="Pfam" id="PF01699">
    <property type="entry name" value="Na_Ca_ex"/>
    <property type="match status" value="2"/>
</dbReference>
<feature type="domain" description="Sodium/calcium exchanger membrane region" evidence="6">
    <location>
        <begin position="194"/>
        <end position="334"/>
    </location>
</feature>
<feature type="transmembrane region" description="Helical" evidence="5">
    <location>
        <begin position="102"/>
        <end position="122"/>
    </location>
</feature>
<dbReference type="Gene3D" id="1.20.1420.30">
    <property type="entry name" value="NCX, central ion-binding region"/>
    <property type="match status" value="1"/>
</dbReference>
<dbReference type="InterPro" id="IPR044880">
    <property type="entry name" value="NCX_ion-bd_dom_sf"/>
</dbReference>
<evidence type="ECO:0000259" key="6">
    <source>
        <dbReference type="Pfam" id="PF01699"/>
    </source>
</evidence>
<dbReference type="AlphaFoldDB" id="A0A150PZL1"/>
<feature type="domain" description="Sodium/calcium exchanger membrane region" evidence="6">
    <location>
        <begin position="7"/>
        <end position="145"/>
    </location>
</feature>
<proteinExistence type="predicted"/>
<dbReference type="GO" id="GO:0005262">
    <property type="term" value="F:calcium channel activity"/>
    <property type="evidence" value="ECO:0007669"/>
    <property type="project" value="TreeGrafter"/>
</dbReference>
<evidence type="ECO:0000256" key="1">
    <source>
        <dbReference type="ARBA" id="ARBA00004141"/>
    </source>
</evidence>
<feature type="transmembrane region" description="Helical" evidence="5">
    <location>
        <begin position="319"/>
        <end position="336"/>
    </location>
</feature>
<dbReference type="EMBL" id="JELX01000824">
    <property type="protein sequence ID" value="KYF61201.1"/>
    <property type="molecule type" value="Genomic_DNA"/>
</dbReference>
<feature type="transmembrane region" description="Helical" evidence="5">
    <location>
        <begin position="71"/>
        <end position="93"/>
    </location>
</feature>
<feature type="transmembrane region" description="Helical" evidence="5">
    <location>
        <begin position="6"/>
        <end position="25"/>
    </location>
</feature>
<dbReference type="PANTHER" id="PTHR10846">
    <property type="entry name" value="SODIUM/POTASSIUM/CALCIUM EXCHANGER"/>
    <property type="match status" value="1"/>
</dbReference>
<feature type="transmembrane region" description="Helical" evidence="5">
    <location>
        <begin position="191"/>
        <end position="208"/>
    </location>
</feature>
<comment type="subcellular location">
    <subcellularLocation>
        <location evidence="1">Membrane</location>
        <topology evidence="1">Multi-pass membrane protein</topology>
    </subcellularLocation>
</comment>
<evidence type="ECO:0000256" key="5">
    <source>
        <dbReference type="SAM" id="Phobius"/>
    </source>
</evidence>
<protein>
    <submittedName>
        <fullName evidence="7">Calcium:sodium antiporter</fullName>
    </submittedName>
</protein>
<comment type="caution">
    <text evidence="7">The sequence shown here is derived from an EMBL/GenBank/DDBJ whole genome shotgun (WGS) entry which is preliminary data.</text>
</comment>
<evidence type="ECO:0000256" key="2">
    <source>
        <dbReference type="ARBA" id="ARBA00022692"/>
    </source>
</evidence>
<dbReference type="GO" id="GO:0005886">
    <property type="term" value="C:plasma membrane"/>
    <property type="evidence" value="ECO:0007669"/>
    <property type="project" value="TreeGrafter"/>
</dbReference>
<evidence type="ECO:0000313" key="8">
    <source>
        <dbReference type="Proteomes" id="UP000075604"/>
    </source>
</evidence>
<evidence type="ECO:0000256" key="4">
    <source>
        <dbReference type="ARBA" id="ARBA00023136"/>
    </source>
</evidence>
<feature type="transmembrane region" description="Helical" evidence="5">
    <location>
        <begin position="286"/>
        <end position="307"/>
    </location>
</feature>
<evidence type="ECO:0000313" key="7">
    <source>
        <dbReference type="EMBL" id="KYF61201.1"/>
    </source>
</evidence>
<feature type="transmembrane region" description="Helical" evidence="5">
    <location>
        <begin position="258"/>
        <end position="280"/>
    </location>
</feature>
<keyword evidence="2 5" id="KW-0812">Transmembrane</keyword>